<protein>
    <submittedName>
        <fullName evidence="2">Helix-turn-helix domain-containing protein</fullName>
    </submittedName>
</protein>
<dbReference type="Proteomes" id="UP000186744">
    <property type="component" value="Unassembled WGS sequence"/>
</dbReference>
<evidence type="ECO:0000313" key="3">
    <source>
        <dbReference type="Proteomes" id="UP000186744"/>
    </source>
</evidence>
<dbReference type="Pfam" id="PF12728">
    <property type="entry name" value="HTH_17"/>
    <property type="match status" value="1"/>
</dbReference>
<reference evidence="3" key="1">
    <citation type="submission" date="2017-01" db="EMBL/GenBank/DDBJ databases">
        <authorList>
            <person name="Varghese N."/>
            <person name="Submissions S."/>
        </authorList>
    </citation>
    <scope>NUCLEOTIDE SEQUENCE [LARGE SCALE GENOMIC DNA]</scope>
    <source>
        <strain evidence="3">DSM 18017</strain>
    </source>
</reference>
<accession>A0A1N7KU70</accession>
<dbReference type="AlphaFoldDB" id="A0A1N7KU70"/>
<dbReference type="RefSeq" id="WP_084184295.1">
    <property type="nucleotide sequence ID" value="NZ_FTOL01000001.1"/>
</dbReference>
<keyword evidence="3" id="KW-1185">Reference proteome</keyword>
<evidence type="ECO:0000259" key="1">
    <source>
        <dbReference type="Pfam" id="PF12728"/>
    </source>
</evidence>
<feature type="domain" description="Helix-turn-helix" evidence="1">
    <location>
        <begin position="40"/>
        <end position="80"/>
    </location>
</feature>
<gene>
    <name evidence="2" type="ORF">SAMN05421786_101750</name>
</gene>
<dbReference type="OrthoDB" id="1028470at2"/>
<name>A0A1N7KU70_9FLAO</name>
<dbReference type="EMBL" id="FTOL01000001">
    <property type="protein sequence ID" value="SIS65139.1"/>
    <property type="molecule type" value="Genomic_DNA"/>
</dbReference>
<dbReference type="InterPro" id="IPR041657">
    <property type="entry name" value="HTH_17"/>
</dbReference>
<organism evidence="2 3">
    <name type="scientific">Chryseobacterium ureilyticum</name>
    <dbReference type="NCBI Taxonomy" id="373668"/>
    <lineage>
        <taxon>Bacteria</taxon>
        <taxon>Pseudomonadati</taxon>
        <taxon>Bacteroidota</taxon>
        <taxon>Flavobacteriia</taxon>
        <taxon>Flavobacteriales</taxon>
        <taxon>Weeksellaceae</taxon>
        <taxon>Chryseobacterium group</taxon>
        <taxon>Chryseobacterium</taxon>
    </lineage>
</organism>
<sequence length="88" mass="10299">MMKKHAHPQRETDSSSNDLLALLVEILNVLQKKESDHFPYYDSADVKRLMNISDSTLHRIRKSQKIPHVKIGNKIFYPKSFFTKAFKP</sequence>
<evidence type="ECO:0000313" key="2">
    <source>
        <dbReference type="EMBL" id="SIS65139.1"/>
    </source>
</evidence>
<proteinExistence type="predicted"/>